<feature type="transmembrane region" description="Helical" evidence="6">
    <location>
        <begin position="5"/>
        <end position="23"/>
    </location>
</feature>
<sequence>MKTQSVLFITAIALLLAIPFLLSQGLVDAAIQMLIAALFASAYNLLCGQAGMLSFGHAAYFGMGAFATVHAMNALDGTGLLPTPFMPLAGAVGGLLFGIVAGYFSTKRSGTYFAMITLAIAELVHALAPQLKDMFGGESGISAMRMPAWGFTFGSTNEVYYLTLVWVLLSIALLFLFTRTPLGRLTLGLRENAHRLRFLGYNTHRLSIMVFAISAMFSGIAGGLQVVSNEAANYVLFDAHLSAAVVLNTYIGGVGSFLGPVLGASVMTFFGYAVSDLTQSWLLYQGTLFVLVMMFMPTGLAGIIASLGGLHKRFGVASLAPLVVLSVISALLLSAGGTFVIEMLQRMLSQNYQSLASLQTATRWPDILLFGQSWPPASISTWLVPISLLAVGAVMGYLAKQWVQILIQREALKSESNQSEKEVVE</sequence>
<dbReference type="PANTHER" id="PTHR30482">
    <property type="entry name" value="HIGH-AFFINITY BRANCHED-CHAIN AMINO ACID TRANSPORT SYSTEM PERMEASE"/>
    <property type="match status" value="1"/>
</dbReference>
<evidence type="ECO:0000256" key="6">
    <source>
        <dbReference type="SAM" id="Phobius"/>
    </source>
</evidence>
<evidence type="ECO:0000313" key="7">
    <source>
        <dbReference type="EMBL" id="ETI59686.1"/>
    </source>
</evidence>
<proteinExistence type="predicted"/>
<feature type="transmembrane region" description="Helical" evidence="6">
    <location>
        <begin position="53"/>
        <end position="72"/>
    </location>
</feature>
<feature type="transmembrane region" description="Helical" evidence="6">
    <location>
        <begin position="281"/>
        <end position="307"/>
    </location>
</feature>
<keyword evidence="2" id="KW-1003">Cell membrane</keyword>
<comment type="subcellular location">
    <subcellularLocation>
        <location evidence="1">Cell inner membrane</location>
        <topology evidence="1">Multi-pass membrane protein</topology>
    </subcellularLocation>
</comment>
<dbReference type="AlphaFoldDB" id="W1RR82"/>
<dbReference type="CDD" id="cd06581">
    <property type="entry name" value="TM_PBP1_LivM_like"/>
    <property type="match status" value="1"/>
</dbReference>
<keyword evidence="4 6" id="KW-1133">Transmembrane helix</keyword>
<keyword evidence="8" id="KW-1185">Reference proteome</keyword>
<dbReference type="PATRIC" id="fig|1208321.3.peg.2098"/>
<feature type="transmembrane region" description="Helical" evidence="6">
    <location>
        <begin position="84"/>
        <end position="104"/>
    </location>
</feature>
<keyword evidence="5 6" id="KW-0472">Membrane</keyword>
<gene>
    <name evidence="7" type="ORF">D104_10580</name>
</gene>
<dbReference type="Proteomes" id="UP000018857">
    <property type="component" value="Unassembled WGS sequence"/>
</dbReference>
<dbReference type="InterPro" id="IPR001851">
    <property type="entry name" value="ABC_transp_permease"/>
</dbReference>
<comment type="caution">
    <text evidence="7">The sequence shown here is derived from an EMBL/GenBank/DDBJ whole genome shotgun (WGS) entry which is preliminary data.</text>
</comment>
<dbReference type="GO" id="GO:0005886">
    <property type="term" value="C:plasma membrane"/>
    <property type="evidence" value="ECO:0007669"/>
    <property type="project" value="UniProtKB-SubCell"/>
</dbReference>
<evidence type="ECO:0000256" key="5">
    <source>
        <dbReference type="ARBA" id="ARBA00023136"/>
    </source>
</evidence>
<feature type="transmembrane region" description="Helical" evidence="6">
    <location>
        <begin position="319"/>
        <end position="341"/>
    </location>
</feature>
<feature type="transmembrane region" description="Helical" evidence="6">
    <location>
        <begin position="257"/>
        <end position="275"/>
    </location>
</feature>
<dbReference type="EMBL" id="AYOZ01000023">
    <property type="protein sequence ID" value="ETI59686.1"/>
    <property type="molecule type" value="Genomic_DNA"/>
</dbReference>
<evidence type="ECO:0000256" key="1">
    <source>
        <dbReference type="ARBA" id="ARBA00004429"/>
    </source>
</evidence>
<dbReference type="eggNOG" id="COG4177">
    <property type="taxonomic scope" value="Bacteria"/>
</dbReference>
<dbReference type="PANTHER" id="PTHR30482:SF17">
    <property type="entry name" value="ABC TRANSPORTER ATP-BINDING PROTEIN"/>
    <property type="match status" value="1"/>
</dbReference>
<reference evidence="7 8" key="1">
    <citation type="journal article" date="2014" name="Genome Announc.">
        <title>Draft Genome Sequence of Marinomonas sp. Strain D104, a Polycyclic Aromatic Hydrocarbon-Degrading Bacterium from the Deep-Sea Sediment of the Arctic Ocean.</title>
        <authorList>
            <person name="Dong C."/>
            <person name="Bai X."/>
            <person name="Lai Q."/>
            <person name="Xie Y."/>
            <person name="Chen X."/>
            <person name="Shao Z."/>
        </authorList>
    </citation>
    <scope>NUCLEOTIDE SEQUENCE [LARGE SCALE GENOMIC DNA]</scope>
    <source>
        <strain evidence="7 8">D104</strain>
    </source>
</reference>
<feature type="transmembrane region" description="Helical" evidence="6">
    <location>
        <begin position="206"/>
        <end position="225"/>
    </location>
</feature>
<dbReference type="Pfam" id="PF02653">
    <property type="entry name" value="BPD_transp_2"/>
    <property type="match status" value="1"/>
</dbReference>
<evidence type="ECO:0000256" key="3">
    <source>
        <dbReference type="ARBA" id="ARBA00022692"/>
    </source>
</evidence>
<organism evidence="7 8">
    <name type="scientific">Marinomonas profundimaris</name>
    <dbReference type="NCBI Taxonomy" id="1208321"/>
    <lineage>
        <taxon>Bacteria</taxon>
        <taxon>Pseudomonadati</taxon>
        <taxon>Pseudomonadota</taxon>
        <taxon>Gammaproteobacteria</taxon>
        <taxon>Oceanospirillales</taxon>
        <taxon>Oceanospirillaceae</taxon>
        <taxon>Marinomonas</taxon>
    </lineage>
</organism>
<feature type="transmembrane region" description="Helical" evidence="6">
    <location>
        <begin position="379"/>
        <end position="399"/>
    </location>
</feature>
<evidence type="ECO:0000256" key="4">
    <source>
        <dbReference type="ARBA" id="ARBA00022989"/>
    </source>
</evidence>
<dbReference type="RefSeq" id="WP_024024204.1">
    <property type="nucleotide sequence ID" value="NZ_AYOZ01000023.1"/>
</dbReference>
<dbReference type="GO" id="GO:0015658">
    <property type="term" value="F:branched-chain amino acid transmembrane transporter activity"/>
    <property type="evidence" value="ECO:0007669"/>
    <property type="project" value="InterPro"/>
</dbReference>
<name>W1RR82_9GAMM</name>
<evidence type="ECO:0000256" key="2">
    <source>
        <dbReference type="ARBA" id="ARBA00022475"/>
    </source>
</evidence>
<feature type="transmembrane region" description="Helical" evidence="6">
    <location>
        <begin position="159"/>
        <end position="177"/>
    </location>
</feature>
<accession>W1RR82</accession>
<evidence type="ECO:0000313" key="8">
    <source>
        <dbReference type="Proteomes" id="UP000018857"/>
    </source>
</evidence>
<dbReference type="InterPro" id="IPR043428">
    <property type="entry name" value="LivM-like"/>
</dbReference>
<feature type="transmembrane region" description="Helical" evidence="6">
    <location>
        <begin position="29"/>
        <end position="46"/>
    </location>
</feature>
<protein>
    <submittedName>
        <fullName evidence="7">Branched-chain amino acid ABC transporter permease</fullName>
    </submittedName>
</protein>
<dbReference type="OrthoDB" id="9034298at2"/>
<dbReference type="STRING" id="1208321.D104_10580"/>
<keyword evidence="3 6" id="KW-0812">Transmembrane</keyword>